<dbReference type="AlphaFoldDB" id="A0A2K1E382"/>
<name>A0A2K1E382_9FLAO</name>
<protein>
    <recommendedName>
        <fullName evidence="3">Lipoprotein</fullName>
    </recommendedName>
</protein>
<accession>A0A2K1E382</accession>
<dbReference type="OrthoDB" id="1048413at2"/>
<dbReference type="PROSITE" id="PS51257">
    <property type="entry name" value="PROKAR_LIPOPROTEIN"/>
    <property type="match status" value="1"/>
</dbReference>
<keyword evidence="2" id="KW-1185">Reference proteome</keyword>
<gene>
    <name evidence="1" type="ORF">C1T31_00950</name>
</gene>
<proteinExistence type="predicted"/>
<evidence type="ECO:0000313" key="2">
    <source>
        <dbReference type="Proteomes" id="UP000236641"/>
    </source>
</evidence>
<dbReference type="EMBL" id="POWF01000001">
    <property type="protein sequence ID" value="PNQ74740.1"/>
    <property type="molecule type" value="Genomic_DNA"/>
</dbReference>
<organism evidence="1 2">
    <name type="scientific">Hanstruepera neustonica</name>
    <dbReference type="NCBI Taxonomy" id="1445657"/>
    <lineage>
        <taxon>Bacteria</taxon>
        <taxon>Pseudomonadati</taxon>
        <taxon>Bacteroidota</taxon>
        <taxon>Flavobacteriia</taxon>
        <taxon>Flavobacteriales</taxon>
        <taxon>Flavobacteriaceae</taxon>
        <taxon>Hanstruepera</taxon>
    </lineage>
</organism>
<dbReference type="Proteomes" id="UP000236641">
    <property type="component" value="Unassembled WGS sequence"/>
</dbReference>
<comment type="caution">
    <text evidence="1">The sequence shown here is derived from an EMBL/GenBank/DDBJ whole genome shotgun (WGS) entry which is preliminary data.</text>
</comment>
<reference evidence="1 2" key="1">
    <citation type="submission" date="2018-01" db="EMBL/GenBank/DDBJ databases">
        <title>The draft genome of Hanstruepera neustonica JCM19743.</title>
        <authorList>
            <person name="He R.-H."/>
            <person name="Du Z.-J."/>
        </authorList>
    </citation>
    <scope>NUCLEOTIDE SEQUENCE [LARGE SCALE GENOMIC DNA]</scope>
    <source>
        <strain evidence="1 2">JCM19743</strain>
    </source>
</reference>
<dbReference type="RefSeq" id="WP_103050593.1">
    <property type="nucleotide sequence ID" value="NZ_POWF01000001.1"/>
</dbReference>
<evidence type="ECO:0000313" key="1">
    <source>
        <dbReference type="EMBL" id="PNQ74740.1"/>
    </source>
</evidence>
<sequence length="238" mass="27987">MKDYLSCFFVLFILLSCSNKFEEGSILEQQVYQDIFPKLVDKTFKDHRKMFVPPPPPYIQGAANNEHTRKYKDKEEMDEAFRQAVENHKVYLDTTDFAPLTVIVSDTVAKYSKKDKLISRHNNINFDTQCIKSSFKIDVSNIEMPVGYDLKYKSDFRESLEGLKNADWEKYPNKEQRHLHKFSGELNLYQIYFNKEKTYGFLHVGFYCGKLCGCSYRVFVKKINKKWVIDDIQNLGCA</sequence>
<evidence type="ECO:0008006" key="3">
    <source>
        <dbReference type="Google" id="ProtNLM"/>
    </source>
</evidence>